<evidence type="ECO:0000256" key="1">
    <source>
        <dbReference type="SAM" id="Phobius"/>
    </source>
</evidence>
<name>A0AAE3AAC7_9FIRM</name>
<evidence type="ECO:0000313" key="2">
    <source>
        <dbReference type="EMBL" id="MCC2126805.1"/>
    </source>
</evidence>
<proteinExistence type="predicted"/>
<sequence length="160" mass="18129">MPQNKRESLIFTIIMCFTMVLWMSMYNVTLHMGGFSMTVLKEGWLGFPFAYIYAMCFDWFVVSHLAKSVAFRFFVKPDSAPLKKAIAVSCCMVIPMVIVMSFYGSLEACVKSGMWSLLLPVWITNIPKNLIMALPFQLIVAGPFVRKVFRSAFPEGKVLA</sequence>
<dbReference type="Pfam" id="PF11391">
    <property type="entry name" value="DUF2798"/>
    <property type="match status" value="2"/>
</dbReference>
<keyword evidence="1" id="KW-0472">Membrane</keyword>
<keyword evidence="1" id="KW-1133">Transmembrane helix</keyword>
<feature type="transmembrane region" description="Helical" evidence="1">
    <location>
        <begin position="9"/>
        <end position="30"/>
    </location>
</feature>
<protein>
    <submittedName>
        <fullName evidence="2">DUF2798 domain-containing protein</fullName>
    </submittedName>
</protein>
<dbReference type="Proteomes" id="UP001198220">
    <property type="component" value="Unassembled WGS sequence"/>
</dbReference>
<feature type="transmembrane region" description="Helical" evidence="1">
    <location>
        <begin position="50"/>
        <end position="74"/>
    </location>
</feature>
<dbReference type="EMBL" id="JAJEPS010000011">
    <property type="protein sequence ID" value="MCC2126805.1"/>
    <property type="molecule type" value="Genomic_DNA"/>
</dbReference>
<reference evidence="2 3" key="1">
    <citation type="submission" date="2021-10" db="EMBL/GenBank/DDBJ databases">
        <title>Anaerobic single-cell dispensing facilitates the cultivation of human gut bacteria.</title>
        <authorList>
            <person name="Afrizal A."/>
        </authorList>
    </citation>
    <scope>NUCLEOTIDE SEQUENCE [LARGE SCALE GENOMIC DNA]</scope>
    <source>
        <strain evidence="2 3">CLA-AA-H276</strain>
    </source>
</reference>
<dbReference type="RefSeq" id="WP_308459687.1">
    <property type="nucleotide sequence ID" value="NZ_JAJEPS010000011.1"/>
</dbReference>
<feature type="transmembrane region" description="Helical" evidence="1">
    <location>
        <begin position="126"/>
        <end position="145"/>
    </location>
</feature>
<feature type="transmembrane region" description="Helical" evidence="1">
    <location>
        <begin position="86"/>
        <end position="106"/>
    </location>
</feature>
<dbReference type="InterPro" id="IPR021529">
    <property type="entry name" value="DUF2798"/>
</dbReference>
<dbReference type="AlphaFoldDB" id="A0AAE3AAC7"/>
<comment type="caution">
    <text evidence="2">The sequence shown here is derived from an EMBL/GenBank/DDBJ whole genome shotgun (WGS) entry which is preliminary data.</text>
</comment>
<keyword evidence="3" id="KW-1185">Reference proteome</keyword>
<gene>
    <name evidence="2" type="ORF">LKD36_11570</name>
</gene>
<evidence type="ECO:0000313" key="3">
    <source>
        <dbReference type="Proteomes" id="UP001198220"/>
    </source>
</evidence>
<keyword evidence="1" id="KW-0812">Transmembrane</keyword>
<organism evidence="2 3">
    <name type="scientific">Hominiventricola filiformis</name>
    <dbReference type="NCBI Taxonomy" id="2885352"/>
    <lineage>
        <taxon>Bacteria</taxon>
        <taxon>Bacillati</taxon>
        <taxon>Bacillota</taxon>
        <taxon>Clostridia</taxon>
        <taxon>Lachnospirales</taxon>
        <taxon>Lachnospiraceae</taxon>
        <taxon>Hominiventricola</taxon>
    </lineage>
</organism>
<accession>A0AAE3AAC7</accession>